<dbReference type="AlphaFoldDB" id="A0A0P7TCK8"/>
<dbReference type="PANTHER" id="PTHR46786">
    <property type="entry name" value="ZINC FINGER MATRIN-TYPE PROTEIN 3"/>
    <property type="match status" value="1"/>
</dbReference>
<accession>A0A0P7TCK8</accession>
<organism evidence="3 4">
    <name type="scientific">Scleropages formosus</name>
    <name type="common">Asian bonytongue</name>
    <name type="synonym">Osteoglossum formosum</name>
    <dbReference type="NCBI Taxonomy" id="113540"/>
    <lineage>
        <taxon>Eukaryota</taxon>
        <taxon>Metazoa</taxon>
        <taxon>Chordata</taxon>
        <taxon>Craniata</taxon>
        <taxon>Vertebrata</taxon>
        <taxon>Euteleostomi</taxon>
        <taxon>Actinopterygii</taxon>
        <taxon>Neopterygii</taxon>
        <taxon>Teleostei</taxon>
        <taxon>Osteoglossocephala</taxon>
        <taxon>Osteoglossomorpha</taxon>
        <taxon>Osteoglossiformes</taxon>
        <taxon>Osteoglossidae</taxon>
        <taxon>Scleropages</taxon>
    </lineage>
</organism>
<feature type="compositionally biased region" description="Basic and acidic residues" evidence="1">
    <location>
        <begin position="62"/>
        <end position="77"/>
    </location>
</feature>
<dbReference type="GO" id="GO:0003676">
    <property type="term" value="F:nucleic acid binding"/>
    <property type="evidence" value="ECO:0007669"/>
    <property type="project" value="InterPro"/>
</dbReference>
<evidence type="ECO:0000259" key="2">
    <source>
        <dbReference type="SMART" id="SM00451"/>
    </source>
</evidence>
<dbReference type="STRING" id="113540.ENSSFOP00015046564"/>
<dbReference type="InterPro" id="IPR003604">
    <property type="entry name" value="Matrin/U1-like-C_Znf_C2H2"/>
</dbReference>
<dbReference type="SUPFAM" id="SSF57667">
    <property type="entry name" value="beta-beta-alpha zinc fingers"/>
    <property type="match status" value="1"/>
</dbReference>
<evidence type="ECO:0000313" key="4">
    <source>
        <dbReference type="Proteomes" id="UP000034805"/>
    </source>
</evidence>
<reference evidence="3 4" key="1">
    <citation type="submission" date="2015-08" db="EMBL/GenBank/DDBJ databases">
        <title>The genome of the Asian arowana (Scleropages formosus).</title>
        <authorList>
            <person name="Tan M.H."/>
            <person name="Gan H.M."/>
            <person name="Croft L.J."/>
            <person name="Austin C.M."/>
        </authorList>
    </citation>
    <scope>NUCLEOTIDE SEQUENCE [LARGE SCALE GENOMIC DNA]</scope>
    <source>
        <strain evidence="3">Aro1</strain>
    </source>
</reference>
<dbReference type="SMART" id="SM00451">
    <property type="entry name" value="ZnF_U1"/>
    <property type="match status" value="1"/>
</dbReference>
<evidence type="ECO:0000256" key="1">
    <source>
        <dbReference type="SAM" id="MobiDB-lite"/>
    </source>
</evidence>
<dbReference type="InterPro" id="IPR052644">
    <property type="entry name" value="ZMAT3"/>
</dbReference>
<sequence length="191" mass="21080">MTELLPPCGCVAELVGPPPEALSAAEGRLQLMKMRMRRPCSSAQLAEDGWCQEGRGWGSDTQKSERPEGPEGPERTSRREKKHNKYMLCEVCNVQLNSLAQAQIHYNGKSHQKKLKQMSSGKQRGNVGLAGPSDAPRVCRRFRPMGLLDRGPIETPRVSFSAVSGARFAPWKVRSCRFKTETKSSPVGATN</sequence>
<protein>
    <recommendedName>
        <fullName evidence="2">U1-type domain-containing protein</fullName>
    </recommendedName>
</protein>
<dbReference type="InterPro" id="IPR013087">
    <property type="entry name" value="Znf_C2H2_type"/>
</dbReference>
<dbReference type="Gene3D" id="3.30.160.60">
    <property type="entry name" value="Classic Zinc Finger"/>
    <property type="match status" value="1"/>
</dbReference>
<dbReference type="EMBL" id="JARO02013808">
    <property type="protein sequence ID" value="KPP58511.1"/>
    <property type="molecule type" value="Genomic_DNA"/>
</dbReference>
<dbReference type="InterPro" id="IPR036236">
    <property type="entry name" value="Znf_C2H2_sf"/>
</dbReference>
<feature type="domain" description="U1-type" evidence="2">
    <location>
        <begin position="84"/>
        <end position="118"/>
    </location>
</feature>
<name>A0A0P7TCK8_SCLFO</name>
<comment type="caution">
    <text evidence="3">The sequence shown here is derived from an EMBL/GenBank/DDBJ whole genome shotgun (WGS) entry which is preliminary data.</text>
</comment>
<proteinExistence type="predicted"/>
<gene>
    <name evidence="3" type="ORF">Z043_123656</name>
</gene>
<dbReference type="Pfam" id="PF12874">
    <property type="entry name" value="zf-met"/>
    <property type="match status" value="1"/>
</dbReference>
<dbReference type="GO" id="GO:0008270">
    <property type="term" value="F:zinc ion binding"/>
    <property type="evidence" value="ECO:0007669"/>
    <property type="project" value="InterPro"/>
</dbReference>
<feature type="region of interest" description="Disordered" evidence="1">
    <location>
        <begin position="51"/>
        <end position="81"/>
    </location>
</feature>
<dbReference type="Proteomes" id="UP000034805">
    <property type="component" value="Unassembled WGS sequence"/>
</dbReference>
<evidence type="ECO:0000313" key="3">
    <source>
        <dbReference type="EMBL" id="KPP58511.1"/>
    </source>
</evidence>
<dbReference type="PANTHER" id="PTHR46786:SF1">
    <property type="entry name" value="ZINC FINGER MATRIN-TYPE PROTEIN 3"/>
    <property type="match status" value="1"/>
</dbReference>